<dbReference type="Proteomes" id="UP000829517">
    <property type="component" value="Unassembled WGS sequence"/>
</dbReference>
<gene>
    <name evidence="3" type="ORF">JM658_15975</name>
</gene>
<keyword evidence="4" id="KW-1185">Reference proteome</keyword>
<dbReference type="CDD" id="cd07814">
    <property type="entry name" value="SRPBCC_CalC_Aha1-like"/>
    <property type="match status" value="1"/>
</dbReference>
<comment type="caution">
    <text evidence="3">The sequence shown here is derived from an EMBL/GenBank/DDBJ whole genome shotgun (WGS) entry which is preliminary data.</text>
</comment>
<dbReference type="RefSeq" id="WP_236960649.1">
    <property type="nucleotide sequence ID" value="NZ_JAETXX010000015.1"/>
</dbReference>
<protein>
    <submittedName>
        <fullName evidence="3">SRPBCC domain-containing protein</fullName>
    </submittedName>
</protein>
<evidence type="ECO:0000256" key="1">
    <source>
        <dbReference type="ARBA" id="ARBA00006817"/>
    </source>
</evidence>
<evidence type="ECO:0000313" key="4">
    <source>
        <dbReference type="Proteomes" id="UP000829517"/>
    </source>
</evidence>
<name>A0ABS9J7D5_9FLAO</name>
<comment type="similarity">
    <text evidence="1">Belongs to the AHA1 family.</text>
</comment>
<dbReference type="InterPro" id="IPR013538">
    <property type="entry name" value="ASHA1/2-like_C"/>
</dbReference>
<sequence>MESIEHINYVNVPVFKVYKTLIHEEGLGNIWTTKLKVKPEVGFVNEFDFDEGYLTKFKIVELVQNSKIVWECIASDEEWIGTKVSFELSERNKVTTIKLKHFDWRARTEFYGWCNYNWAMFLLRLKNYCER</sequence>
<accession>A0ABS9J7D5</accession>
<evidence type="ECO:0000313" key="3">
    <source>
        <dbReference type="EMBL" id="MCF8716329.1"/>
    </source>
</evidence>
<dbReference type="Gene3D" id="3.30.530.20">
    <property type="match status" value="1"/>
</dbReference>
<evidence type="ECO:0000259" key="2">
    <source>
        <dbReference type="Pfam" id="PF08327"/>
    </source>
</evidence>
<dbReference type="InterPro" id="IPR023393">
    <property type="entry name" value="START-like_dom_sf"/>
</dbReference>
<organism evidence="3 4">
    <name type="scientific">Joostella atrarenae</name>
    <dbReference type="NCBI Taxonomy" id="679257"/>
    <lineage>
        <taxon>Bacteria</taxon>
        <taxon>Pseudomonadati</taxon>
        <taxon>Bacteroidota</taxon>
        <taxon>Flavobacteriia</taxon>
        <taxon>Flavobacteriales</taxon>
        <taxon>Flavobacteriaceae</taxon>
        <taxon>Joostella</taxon>
    </lineage>
</organism>
<dbReference type="Pfam" id="PF08327">
    <property type="entry name" value="AHSA1"/>
    <property type="match status" value="1"/>
</dbReference>
<feature type="domain" description="Activator of Hsp90 ATPase homologue 1/2-like C-terminal" evidence="2">
    <location>
        <begin position="12"/>
        <end position="129"/>
    </location>
</feature>
<reference evidence="3 4" key="1">
    <citation type="submission" date="2021-01" db="EMBL/GenBank/DDBJ databases">
        <title>Genome sequencing of Joostella atrarenae M1-2 (= KCTC 23194).</title>
        <authorList>
            <person name="Zakaria M.R."/>
            <person name="Lam M.Q."/>
            <person name="Chong C.S."/>
        </authorList>
    </citation>
    <scope>NUCLEOTIDE SEQUENCE [LARGE SCALE GENOMIC DNA]</scope>
    <source>
        <strain evidence="3 4">M1-2</strain>
    </source>
</reference>
<proteinExistence type="inferred from homology"/>
<dbReference type="EMBL" id="JAETXX010000015">
    <property type="protein sequence ID" value="MCF8716329.1"/>
    <property type="molecule type" value="Genomic_DNA"/>
</dbReference>
<dbReference type="SUPFAM" id="SSF55961">
    <property type="entry name" value="Bet v1-like"/>
    <property type="match status" value="1"/>
</dbReference>